<dbReference type="Proteomes" id="UP000473905">
    <property type="component" value="Unassembled WGS sequence"/>
</dbReference>
<dbReference type="RefSeq" id="WP_149943881.1">
    <property type="nucleotide sequence ID" value="NZ_JANUKI010000001.1"/>
</dbReference>
<reference evidence="1 2" key="1">
    <citation type="journal article" date="2019" name="Nat. Med.">
        <title>A library of human gut bacterial isolates paired with longitudinal multiomics data enables mechanistic microbiome research.</title>
        <authorList>
            <person name="Poyet M."/>
            <person name="Groussin M."/>
            <person name="Gibbons S.M."/>
            <person name="Avila-Pacheco J."/>
            <person name="Jiang X."/>
            <person name="Kearney S.M."/>
            <person name="Perrotta A.R."/>
            <person name="Berdy B."/>
            <person name="Zhao S."/>
            <person name="Lieberman T.D."/>
            <person name="Swanson P.K."/>
            <person name="Smith M."/>
            <person name="Roesemann S."/>
            <person name="Alexander J.E."/>
            <person name="Rich S.A."/>
            <person name="Livny J."/>
            <person name="Vlamakis H."/>
            <person name="Clish C."/>
            <person name="Bullock K."/>
            <person name="Deik A."/>
            <person name="Scott J."/>
            <person name="Pierce K.A."/>
            <person name="Xavier R.J."/>
            <person name="Alm E.J."/>
        </authorList>
    </citation>
    <scope>NUCLEOTIDE SEQUENCE [LARGE SCALE GENOMIC DNA]</scope>
    <source>
        <strain evidence="1 2">BIOML-A134</strain>
    </source>
</reference>
<dbReference type="EMBL" id="VWKB01000001">
    <property type="protein sequence ID" value="KAA4104754.1"/>
    <property type="molecule type" value="Genomic_DNA"/>
</dbReference>
<protein>
    <submittedName>
        <fullName evidence="1">Uncharacterized protein</fullName>
    </submittedName>
</protein>
<comment type="caution">
    <text evidence="1">The sequence shown here is derived from an EMBL/GenBank/DDBJ whole genome shotgun (WGS) entry which is preliminary data.</text>
</comment>
<sequence>MNDYKDKYGYITRRKIEVPQRELTIRGHKVSDIKREDIENFCKARAIPPEWLVSELIKEID</sequence>
<dbReference type="AlphaFoldDB" id="A0A5M5EFF7"/>
<proteinExistence type="predicted"/>
<evidence type="ECO:0000313" key="2">
    <source>
        <dbReference type="Proteomes" id="UP000473905"/>
    </source>
</evidence>
<organism evidence="1 2">
    <name type="scientific">Bacteroides ovatus</name>
    <dbReference type="NCBI Taxonomy" id="28116"/>
    <lineage>
        <taxon>Bacteria</taxon>
        <taxon>Pseudomonadati</taxon>
        <taxon>Bacteroidota</taxon>
        <taxon>Bacteroidia</taxon>
        <taxon>Bacteroidales</taxon>
        <taxon>Bacteroidaceae</taxon>
        <taxon>Bacteroides</taxon>
    </lineage>
</organism>
<name>A0A5M5EFF7_BACOV</name>
<gene>
    <name evidence="1" type="ORF">F3D66_00585</name>
</gene>
<evidence type="ECO:0000313" key="1">
    <source>
        <dbReference type="EMBL" id="KAA4104754.1"/>
    </source>
</evidence>
<keyword evidence="2" id="KW-1185">Reference proteome</keyword>
<accession>A0A5M5EFF7</accession>